<keyword evidence="3" id="KW-1185">Reference proteome</keyword>
<dbReference type="AlphaFoldDB" id="A0AAN9R4W4"/>
<protein>
    <submittedName>
        <fullName evidence="2">Uncharacterized protein</fullName>
    </submittedName>
</protein>
<feature type="transmembrane region" description="Helical" evidence="1">
    <location>
        <begin position="12"/>
        <end position="30"/>
    </location>
</feature>
<accession>A0AAN9R4W4</accession>
<organism evidence="2 3">
    <name type="scientific">Canavalia gladiata</name>
    <name type="common">Sword bean</name>
    <name type="synonym">Dolichos gladiatus</name>
    <dbReference type="NCBI Taxonomy" id="3824"/>
    <lineage>
        <taxon>Eukaryota</taxon>
        <taxon>Viridiplantae</taxon>
        <taxon>Streptophyta</taxon>
        <taxon>Embryophyta</taxon>
        <taxon>Tracheophyta</taxon>
        <taxon>Spermatophyta</taxon>
        <taxon>Magnoliopsida</taxon>
        <taxon>eudicotyledons</taxon>
        <taxon>Gunneridae</taxon>
        <taxon>Pentapetalae</taxon>
        <taxon>rosids</taxon>
        <taxon>fabids</taxon>
        <taxon>Fabales</taxon>
        <taxon>Fabaceae</taxon>
        <taxon>Papilionoideae</taxon>
        <taxon>50 kb inversion clade</taxon>
        <taxon>NPAAA clade</taxon>
        <taxon>indigoferoid/millettioid clade</taxon>
        <taxon>Phaseoleae</taxon>
        <taxon>Canavalia</taxon>
    </lineage>
</organism>
<keyword evidence="1" id="KW-0472">Membrane</keyword>
<keyword evidence="1" id="KW-1133">Transmembrane helix</keyword>
<proteinExistence type="predicted"/>
<name>A0AAN9R4W4_CANGL</name>
<dbReference type="Proteomes" id="UP001367508">
    <property type="component" value="Unassembled WGS sequence"/>
</dbReference>
<keyword evidence="1" id="KW-0812">Transmembrane</keyword>
<evidence type="ECO:0000313" key="3">
    <source>
        <dbReference type="Proteomes" id="UP001367508"/>
    </source>
</evidence>
<evidence type="ECO:0000313" key="2">
    <source>
        <dbReference type="EMBL" id="KAK7362450.1"/>
    </source>
</evidence>
<gene>
    <name evidence="2" type="ORF">VNO77_04564</name>
</gene>
<evidence type="ECO:0000256" key="1">
    <source>
        <dbReference type="SAM" id="Phobius"/>
    </source>
</evidence>
<sequence length="157" mass="17794">MRPRSFLTSNLAFSYLRILFLLNSFMHMGFQLGLLILPILPMAMVCVGDDFMIMSVVVLVKEKPLSSAKSITRQVMMRQIVFTYSFGGHKLTTVIVNSNVERVPTIVYNGQRSHCHITKETICEIKERLPTRAMGSETTMAATRDNDMVMGRGMKQQ</sequence>
<comment type="caution">
    <text evidence="2">The sequence shown here is derived from an EMBL/GenBank/DDBJ whole genome shotgun (WGS) entry which is preliminary data.</text>
</comment>
<dbReference type="EMBL" id="JAYMYQ010000001">
    <property type="protein sequence ID" value="KAK7362450.1"/>
    <property type="molecule type" value="Genomic_DNA"/>
</dbReference>
<reference evidence="2 3" key="1">
    <citation type="submission" date="2024-01" db="EMBL/GenBank/DDBJ databases">
        <title>The genomes of 5 underutilized Papilionoideae crops provide insights into root nodulation and disease resistanc.</title>
        <authorList>
            <person name="Jiang F."/>
        </authorList>
    </citation>
    <scope>NUCLEOTIDE SEQUENCE [LARGE SCALE GENOMIC DNA]</scope>
    <source>
        <strain evidence="2">LVBAO_FW01</strain>
        <tissue evidence="2">Leaves</tissue>
    </source>
</reference>